<dbReference type="AlphaFoldDB" id="Q6ERR7"/>
<sequence>MRRRVLGTCGVGCRRTTPRALGGGRPCEWTRMRHCGVGREQRWRRGRERPKHARDRMPVPAGRLAADLAGCSCCQSGCGAASPHRAKPLLRPASARAVLLLHVETP</sequence>
<dbReference type="Proteomes" id="UP000000763">
    <property type="component" value="Chromosome 9"/>
</dbReference>
<accession>Q6ERR7</accession>
<evidence type="ECO:0000313" key="3">
    <source>
        <dbReference type="Proteomes" id="UP000000763"/>
    </source>
</evidence>
<dbReference type="EMBL" id="AP005429">
    <property type="protein sequence ID" value="BAD28653.1"/>
    <property type="molecule type" value="Genomic_DNA"/>
</dbReference>
<evidence type="ECO:0000313" key="2">
    <source>
        <dbReference type="EMBL" id="BAD28653.1"/>
    </source>
</evidence>
<protein>
    <submittedName>
        <fullName evidence="2">Uncharacterized protein</fullName>
    </submittedName>
</protein>
<reference evidence="3" key="2">
    <citation type="journal article" date="2008" name="Nucleic Acids Res.">
        <title>The rice annotation project database (RAP-DB): 2008 update.</title>
        <authorList>
            <consortium name="The rice annotation project (RAP)"/>
        </authorList>
    </citation>
    <scope>GENOME REANNOTATION</scope>
    <source>
        <strain evidence="3">cv. Nipponbare</strain>
    </source>
</reference>
<proteinExistence type="predicted"/>
<organism evidence="2 3">
    <name type="scientific">Oryza sativa subsp. japonica</name>
    <name type="common">Rice</name>
    <dbReference type="NCBI Taxonomy" id="39947"/>
    <lineage>
        <taxon>Eukaryota</taxon>
        <taxon>Viridiplantae</taxon>
        <taxon>Streptophyta</taxon>
        <taxon>Embryophyta</taxon>
        <taxon>Tracheophyta</taxon>
        <taxon>Spermatophyta</taxon>
        <taxon>Magnoliopsida</taxon>
        <taxon>Liliopsida</taxon>
        <taxon>Poales</taxon>
        <taxon>Poaceae</taxon>
        <taxon>BOP clade</taxon>
        <taxon>Oryzoideae</taxon>
        <taxon>Oryzeae</taxon>
        <taxon>Oryzinae</taxon>
        <taxon>Oryza</taxon>
        <taxon>Oryza sativa</taxon>
    </lineage>
</organism>
<reference evidence="3" key="1">
    <citation type="journal article" date="2005" name="Nature">
        <title>The map-based sequence of the rice genome.</title>
        <authorList>
            <consortium name="International rice genome sequencing project (IRGSP)"/>
            <person name="Matsumoto T."/>
            <person name="Wu J."/>
            <person name="Kanamori H."/>
            <person name="Katayose Y."/>
            <person name="Fujisawa M."/>
            <person name="Namiki N."/>
            <person name="Mizuno H."/>
            <person name="Yamamoto K."/>
            <person name="Antonio B.A."/>
            <person name="Baba T."/>
            <person name="Sakata K."/>
            <person name="Nagamura Y."/>
            <person name="Aoki H."/>
            <person name="Arikawa K."/>
            <person name="Arita K."/>
            <person name="Bito T."/>
            <person name="Chiden Y."/>
            <person name="Fujitsuka N."/>
            <person name="Fukunaka R."/>
            <person name="Hamada M."/>
            <person name="Harada C."/>
            <person name="Hayashi A."/>
            <person name="Hijishita S."/>
            <person name="Honda M."/>
            <person name="Hosokawa S."/>
            <person name="Ichikawa Y."/>
            <person name="Idonuma A."/>
            <person name="Iijima M."/>
            <person name="Ikeda M."/>
            <person name="Ikeno M."/>
            <person name="Ito K."/>
            <person name="Ito S."/>
            <person name="Ito T."/>
            <person name="Ito Y."/>
            <person name="Ito Y."/>
            <person name="Iwabuchi A."/>
            <person name="Kamiya K."/>
            <person name="Karasawa W."/>
            <person name="Kurita K."/>
            <person name="Katagiri S."/>
            <person name="Kikuta A."/>
            <person name="Kobayashi H."/>
            <person name="Kobayashi N."/>
            <person name="Machita K."/>
            <person name="Maehara T."/>
            <person name="Masukawa M."/>
            <person name="Mizubayashi T."/>
            <person name="Mukai Y."/>
            <person name="Nagasaki H."/>
            <person name="Nagata Y."/>
            <person name="Naito S."/>
            <person name="Nakashima M."/>
            <person name="Nakama Y."/>
            <person name="Nakamichi Y."/>
            <person name="Nakamura M."/>
            <person name="Meguro A."/>
            <person name="Negishi M."/>
            <person name="Ohta I."/>
            <person name="Ohta T."/>
            <person name="Okamoto M."/>
            <person name="Ono N."/>
            <person name="Saji S."/>
            <person name="Sakaguchi M."/>
            <person name="Sakai K."/>
            <person name="Shibata M."/>
            <person name="Shimokawa T."/>
            <person name="Song J."/>
            <person name="Takazaki Y."/>
            <person name="Terasawa K."/>
            <person name="Tsugane M."/>
            <person name="Tsuji K."/>
            <person name="Ueda S."/>
            <person name="Waki K."/>
            <person name="Yamagata H."/>
            <person name="Yamamoto M."/>
            <person name="Yamamoto S."/>
            <person name="Yamane H."/>
            <person name="Yoshiki S."/>
            <person name="Yoshihara R."/>
            <person name="Yukawa K."/>
            <person name="Zhong H."/>
            <person name="Yano M."/>
            <person name="Yuan Q."/>
            <person name="Ouyang S."/>
            <person name="Liu J."/>
            <person name="Jones K.M."/>
            <person name="Gansberger K."/>
            <person name="Moffat K."/>
            <person name="Hill J."/>
            <person name="Bera J."/>
            <person name="Fadrosh D."/>
            <person name="Jin S."/>
            <person name="Johri S."/>
            <person name="Kim M."/>
            <person name="Overton L."/>
            <person name="Reardon M."/>
            <person name="Tsitrin T."/>
            <person name="Vuong H."/>
            <person name="Weaver B."/>
            <person name="Ciecko A."/>
            <person name="Tallon L."/>
            <person name="Jackson J."/>
            <person name="Pai G."/>
            <person name="Aken S.V."/>
            <person name="Utterback T."/>
            <person name="Reidmuller S."/>
            <person name="Feldblyum T."/>
            <person name="Hsiao J."/>
            <person name="Zismann V."/>
            <person name="Iobst S."/>
            <person name="de Vazeille A.R."/>
            <person name="Buell C.R."/>
            <person name="Ying K."/>
            <person name="Li Y."/>
            <person name="Lu T."/>
            <person name="Huang Y."/>
            <person name="Zhao Q."/>
            <person name="Feng Q."/>
            <person name="Zhang L."/>
            <person name="Zhu J."/>
            <person name="Weng Q."/>
            <person name="Mu J."/>
            <person name="Lu Y."/>
            <person name="Fan D."/>
            <person name="Liu Y."/>
            <person name="Guan J."/>
            <person name="Zhang Y."/>
            <person name="Yu S."/>
            <person name="Liu X."/>
            <person name="Zhang Y."/>
            <person name="Hong G."/>
            <person name="Han B."/>
            <person name="Choisne N."/>
            <person name="Demange N."/>
            <person name="Orjeda G."/>
            <person name="Samain S."/>
            <person name="Cattolico L."/>
            <person name="Pelletier E."/>
            <person name="Couloux A."/>
            <person name="Segurens B."/>
            <person name="Wincker P."/>
            <person name="D'Hont A."/>
            <person name="Scarpelli C."/>
            <person name="Weissenbach J."/>
            <person name="Salanoubat M."/>
            <person name="Quetier F."/>
            <person name="Yu Y."/>
            <person name="Kim H.R."/>
            <person name="Rambo T."/>
            <person name="Currie J."/>
            <person name="Collura K."/>
            <person name="Luo M."/>
            <person name="Yang T."/>
            <person name="Ammiraju J.S.S."/>
            <person name="Engler F."/>
            <person name="Soderlund C."/>
            <person name="Wing R.A."/>
            <person name="Palmer L.E."/>
            <person name="de la Bastide M."/>
            <person name="Spiegel L."/>
            <person name="Nascimento L."/>
            <person name="Zutavern T."/>
            <person name="O'Shaughnessy A."/>
            <person name="Dike S."/>
            <person name="Dedhia N."/>
            <person name="Preston R."/>
            <person name="Balija V."/>
            <person name="McCombie W.R."/>
            <person name="Chow T."/>
            <person name="Chen H."/>
            <person name="Chung M."/>
            <person name="Chen C."/>
            <person name="Shaw J."/>
            <person name="Wu H."/>
            <person name="Hsiao K."/>
            <person name="Chao Y."/>
            <person name="Chu M."/>
            <person name="Cheng C."/>
            <person name="Hour A."/>
            <person name="Lee P."/>
            <person name="Lin S."/>
            <person name="Lin Y."/>
            <person name="Liou J."/>
            <person name="Liu S."/>
            <person name="Hsing Y."/>
            <person name="Raghuvanshi S."/>
            <person name="Mohanty A."/>
            <person name="Bharti A.K."/>
            <person name="Gaur A."/>
            <person name="Gupta V."/>
            <person name="Kumar D."/>
            <person name="Ravi V."/>
            <person name="Vij S."/>
            <person name="Kapur A."/>
            <person name="Khurana P."/>
            <person name="Khurana P."/>
            <person name="Khurana J.P."/>
            <person name="Tyagi A.K."/>
            <person name="Gaikwad K."/>
            <person name="Singh A."/>
            <person name="Dalal V."/>
            <person name="Srivastava S."/>
            <person name="Dixit A."/>
            <person name="Pal A.K."/>
            <person name="Ghazi I.A."/>
            <person name="Yadav M."/>
            <person name="Pandit A."/>
            <person name="Bhargava A."/>
            <person name="Sureshbabu K."/>
            <person name="Batra K."/>
            <person name="Sharma T.R."/>
            <person name="Mohapatra T."/>
            <person name="Singh N.K."/>
            <person name="Messing J."/>
            <person name="Nelson A.B."/>
            <person name="Fuks G."/>
            <person name="Kavchok S."/>
            <person name="Keizer G."/>
            <person name="Linton E."/>
            <person name="Llaca V."/>
            <person name="Song R."/>
            <person name="Tanyolac B."/>
            <person name="Young S."/>
            <person name="Ho-Il K."/>
            <person name="Hahn J.H."/>
            <person name="Sangsakoo G."/>
            <person name="Vanavichit A."/>
            <person name="de Mattos Luiz.A.T."/>
            <person name="Zimmer P.D."/>
            <person name="Malone G."/>
            <person name="Dellagostin O."/>
            <person name="de Oliveira A.C."/>
            <person name="Bevan M."/>
            <person name="Bancroft I."/>
            <person name="Minx P."/>
            <person name="Cordum H."/>
            <person name="Wilson R."/>
            <person name="Cheng Z."/>
            <person name="Jin W."/>
            <person name="Jiang J."/>
            <person name="Leong S.A."/>
            <person name="Iwama H."/>
            <person name="Gojobori T."/>
            <person name="Itoh T."/>
            <person name="Niimura Y."/>
            <person name="Fujii Y."/>
            <person name="Habara T."/>
            <person name="Sakai H."/>
            <person name="Sato Y."/>
            <person name="Wilson G."/>
            <person name="Kumar K."/>
            <person name="McCouch S."/>
            <person name="Juretic N."/>
            <person name="Hoen D."/>
            <person name="Wright S."/>
            <person name="Bruskiewich R."/>
            <person name="Bureau T."/>
            <person name="Miyao A."/>
            <person name="Hirochika H."/>
            <person name="Nishikawa T."/>
            <person name="Kadowaki K."/>
            <person name="Sugiura M."/>
            <person name="Burr B."/>
            <person name="Sasaki T."/>
        </authorList>
    </citation>
    <scope>NUCLEOTIDE SEQUENCE [LARGE SCALE GENOMIC DNA]</scope>
    <source>
        <strain evidence="3">cv. Nipponbare</strain>
    </source>
</reference>
<name>Q6ERR7_ORYSJ</name>
<feature type="region of interest" description="Disordered" evidence="1">
    <location>
        <begin position="39"/>
        <end position="59"/>
    </location>
</feature>
<feature type="compositionally biased region" description="Basic residues" evidence="1">
    <location>
        <begin position="44"/>
        <end position="54"/>
    </location>
</feature>
<gene>
    <name evidence="2" type="primary">P0701F11.18</name>
</gene>
<evidence type="ECO:0000256" key="1">
    <source>
        <dbReference type="SAM" id="MobiDB-lite"/>
    </source>
</evidence>